<evidence type="ECO:0000313" key="2">
    <source>
        <dbReference type="Proteomes" id="UP000504633"/>
    </source>
</evidence>
<dbReference type="Pfam" id="PF02958">
    <property type="entry name" value="EcKL"/>
    <property type="match status" value="1"/>
</dbReference>
<dbReference type="RefSeq" id="XP_023159785.2">
    <property type="nucleotide sequence ID" value="XM_023304017.2"/>
</dbReference>
<dbReference type="GeneID" id="111592024"/>
<feature type="domain" description="CHK kinase-like" evidence="1">
    <location>
        <begin position="137"/>
        <end position="326"/>
    </location>
</feature>
<name>A0A6J1L6M8_DROHY</name>
<dbReference type="KEGG" id="dhe:111592024"/>
<dbReference type="PANTHER" id="PTHR11012:SF6">
    <property type="entry name" value="CHK DOMAIN OV1-RELATED"/>
    <property type="match status" value="1"/>
</dbReference>
<evidence type="ECO:0000259" key="1">
    <source>
        <dbReference type="SMART" id="SM00587"/>
    </source>
</evidence>
<dbReference type="InterPro" id="IPR015897">
    <property type="entry name" value="CHK_kinase-like"/>
</dbReference>
<dbReference type="SUPFAM" id="SSF56112">
    <property type="entry name" value="Protein kinase-like (PK-like)"/>
    <property type="match status" value="1"/>
</dbReference>
<keyword evidence="2" id="KW-1185">Reference proteome</keyword>
<dbReference type="Gene3D" id="3.90.1200.10">
    <property type="match status" value="1"/>
</dbReference>
<dbReference type="PANTHER" id="PTHR11012">
    <property type="entry name" value="PROTEIN KINASE-LIKE DOMAIN-CONTAINING"/>
    <property type="match status" value="1"/>
</dbReference>
<evidence type="ECO:0000313" key="3">
    <source>
        <dbReference type="RefSeq" id="XP_023159785.2"/>
    </source>
</evidence>
<dbReference type="InterPro" id="IPR004119">
    <property type="entry name" value="EcKL"/>
</dbReference>
<proteinExistence type="predicted"/>
<dbReference type="AlphaFoldDB" id="A0A6J1L6M8"/>
<dbReference type="SMART" id="SM00587">
    <property type="entry name" value="CHK"/>
    <property type="match status" value="1"/>
</dbReference>
<sequence>MAKASEDELIDLPSWLDEHMFIEFLQRDFKDFKAIKEFEVEQTSGKGENFTCLVVRVKITVELNDGSQAATSYIVKLLPTTSSTRDMIASWKIFDKEKLTYSSYIPEFEQMFRDHNKELVFGPKYYQPTNPASAELVILEDLGNRSFKNVNRQKGFDMAHTKAALDKLALFHAASAVRFELKGAYPEIYDRNLCSEEDKFQEFRDTQAKSLIKALPYYEATYLESELKTYTSIAPDMFQAHAPKFEDEFRCLNHGDFYCNNIMFQYDQQGGIKETYFIDLQMSRYGSPAQDLIYMLLSSVSFELKFTKFDYFVFYYHSKLVEYLKLLHYTQPLPTLRGLHVAIINHGDWVYPVVSLLLPLVLIDPSEKTNMDTMMDQEGEGDQLRTTMFGHPSVVQQYKQLLPWAHDRGLFVYKQ</sequence>
<organism evidence="2 3">
    <name type="scientific">Drosophila hydei</name>
    <name type="common">Fruit fly</name>
    <dbReference type="NCBI Taxonomy" id="7224"/>
    <lineage>
        <taxon>Eukaryota</taxon>
        <taxon>Metazoa</taxon>
        <taxon>Ecdysozoa</taxon>
        <taxon>Arthropoda</taxon>
        <taxon>Hexapoda</taxon>
        <taxon>Insecta</taxon>
        <taxon>Pterygota</taxon>
        <taxon>Neoptera</taxon>
        <taxon>Endopterygota</taxon>
        <taxon>Diptera</taxon>
        <taxon>Brachycera</taxon>
        <taxon>Muscomorpha</taxon>
        <taxon>Ephydroidea</taxon>
        <taxon>Drosophilidae</taxon>
        <taxon>Drosophila</taxon>
    </lineage>
</organism>
<gene>
    <name evidence="3" type="primary">LOC111592024</name>
</gene>
<dbReference type="Proteomes" id="UP000504633">
    <property type="component" value="Unplaced"/>
</dbReference>
<accession>A0A6J1L6M8</accession>
<dbReference type="OrthoDB" id="191037at2759"/>
<dbReference type="InterPro" id="IPR011009">
    <property type="entry name" value="Kinase-like_dom_sf"/>
</dbReference>
<dbReference type="OMA" id="FYCNNIM"/>
<reference evidence="3" key="1">
    <citation type="submission" date="2025-08" db="UniProtKB">
        <authorList>
            <consortium name="RefSeq"/>
        </authorList>
    </citation>
    <scope>IDENTIFICATION</scope>
    <source>
        <strain evidence="3">15085-1641.00</strain>
        <tissue evidence="3">Whole body</tissue>
    </source>
</reference>
<protein>
    <submittedName>
        <fullName evidence="3">Uncharacterized protein LOC111592024</fullName>
    </submittedName>
</protein>